<gene>
    <name evidence="14" type="primary">rnhB</name>
    <name evidence="18" type="ORF">QOZ84_06705</name>
</gene>
<dbReference type="InterPro" id="IPR022898">
    <property type="entry name" value="RNase_HII"/>
</dbReference>
<evidence type="ECO:0000313" key="19">
    <source>
        <dbReference type="Proteomes" id="UP001301012"/>
    </source>
</evidence>
<reference evidence="18 19" key="1">
    <citation type="submission" date="2023-05" db="EMBL/GenBank/DDBJ databases">
        <title>Rombocin, a short stable natural nisin variant, displays selective antimicrobial activity against Listeria monocytogenes and employs dual mode of action to kill target bacterial strains.</title>
        <authorList>
            <person name="Wambui J."/>
            <person name="Stephan R."/>
            <person name="Kuipers O.P."/>
        </authorList>
    </citation>
    <scope>NUCLEOTIDE SEQUENCE [LARGE SCALE GENOMIC DNA]</scope>
    <source>
        <strain evidence="18 19">RC002</strain>
    </source>
</reference>
<proteinExistence type="inferred from homology"/>
<keyword evidence="10 14" id="KW-0479">Metal-binding</keyword>
<comment type="subcellular location">
    <subcellularLocation>
        <location evidence="4 14">Cytoplasm</location>
    </subcellularLocation>
</comment>
<dbReference type="PANTHER" id="PTHR10954">
    <property type="entry name" value="RIBONUCLEASE H2 SUBUNIT A"/>
    <property type="match status" value="1"/>
</dbReference>
<dbReference type="HAMAP" id="MF_00052_B">
    <property type="entry name" value="RNase_HII_B"/>
    <property type="match status" value="1"/>
</dbReference>
<feature type="binding site" evidence="14 15">
    <location>
        <position position="80"/>
    </location>
    <ligand>
        <name>a divalent metal cation</name>
        <dbReference type="ChEBI" id="CHEBI:60240"/>
    </ligand>
</feature>
<evidence type="ECO:0000259" key="17">
    <source>
        <dbReference type="PROSITE" id="PS51975"/>
    </source>
</evidence>
<evidence type="ECO:0000256" key="1">
    <source>
        <dbReference type="ARBA" id="ARBA00000077"/>
    </source>
</evidence>
<dbReference type="GO" id="GO:0004523">
    <property type="term" value="F:RNA-DNA hybrid ribonuclease activity"/>
    <property type="evidence" value="ECO:0007669"/>
    <property type="project" value="UniProtKB-EC"/>
</dbReference>
<accession>A0ABT7E8I6</accession>
<evidence type="ECO:0000256" key="11">
    <source>
        <dbReference type="ARBA" id="ARBA00022759"/>
    </source>
</evidence>
<comment type="similarity">
    <text evidence="5 14 16">Belongs to the RNase HII family.</text>
</comment>
<comment type="caution">
    <text evidence="18">The sequence shown here is derived from an EMBL/GenBank/DDBJ whole genome shotgun (WGS) entry which is preliminary data.</text>
</comment>
<feature type="domain" description="RNase H type-2" evidence="17">
    <location>
        <begin position="73"/>
        <end position="255"/>
    </location>
</feature>
<organism evidence="18 19">
    <name type="scientific">Romboutsia sedimentorum</name>
    <dbReference type="NCBI Taxonomy" id="1368474"/>
    <lineage>
        <taxon>Bacteria</taxon>
        <taxon>Bacillati</taxon>
        <taxon>Bacillota</taxon>
        <taxon>Clostridia</taxon>
        <taxon>Peptostreptococcales</taxon>
        <taxon>Peptostreptococcaceae</taxon>
        <taxon>Romboutsia</taxon>
    </lineage>
</organism>
<comment type="catalytic activity">
    <reaction evidence="1 14 15 16">
        <text>Endonucleolytic cleavage to 5'-phosphomonoester.</text>
        <dbReference type="EC" id="3.1.26.4"/>
    </reaction>
</comment>
<evidence type="ECO:0000256" key="9">
    <source>
        <dbReference type="ARBA" id="ARBA00022722"/>
    </source>
</evidence>
<evidence type="ECO:0000256" key="3">
    <source>
        <dbReference type="ARBA" id="ARBA00004065"/>
    </source>
</evidence>
<keyword evidence="13 14" id="KW-0464">Manganese</keyword>
<evidence type="ECO:0000256" key="15">
    <source>
        <dbReference type="PROSITE-ProRule" id="PRU01319"/>
    </source>
</evidence>
<evidence type="ECO:0000256" key="12">
    <source>
        <dbReference type="ARBA" id="ARBA00022801"/>
    </source>
</evidence>
<keyword evidence="19" id="KW-1185">Reference proteome</keyword>
<evidence type="ECO:0000256" key="8">
    <source>
        <dbReference type="ARBA" id="ARBA00022490"/>
    </source>
</evidence>
<evidence type="ECO:0000256" key="10">
    <source>
        <dbReference type="ARBA" id="ARBA00022723"/>
    </source>
</evidence>
<dbReference type="EC" id="3.1.26.4" evidence="6 14"/>
<dbReference type="Proteomes" id="UP001301012">
    <property type="component" value="Unassembled WGS sequence"/>
</dbReference>
<feature type="binding site" evidence="14 15">
    <location>
        <position position="79"/>
    </location>
    <ligand>
        <name>a divalent metal cation</name>
        <dbReference type="ChEBI" id="CHEBI:60240"/>
    </ligand>
</feature>
<comment type="function">
    <text evidence="3 14 16">Endonuclease that specifically degrades the RNA of RNA-DNA hybrids.</text>
</comment>
<dbReference type="InterPro" id="IPR001352">
    <property type="entry name" value="RNase_HII/HIII"/>
</dbReference>
<evidence type="ECO:0000256" key="2">
    <source>
        <dbReference type="ARBA" id="ARBA00001946"/>
    </source>
</evidence>
<keyword evidence="11 14" id="KW-0255">Endonuclease</keyword>
<dbReference type="RefSeq" id="WP_284132183.1">
    <property type="nucleotide sequence ID" value="NZ_JASKYM010000002.1"/>
</dbReference>
<protein>
    <recommendedName>
        <fullName evidence="7 14">Ribonuclease HII</fullName>
        <shortName evidence="14">RNase HII</shortName>
        <ecNumber evidence="6 14">3.1.26.4</ecNumber>
    </recommendedName>
</protein>
<dbReference type="EMBL" id="JASKYM010000002">
    <property type="protein sequence ID" value="MDK2563233.1"/>
    <property type="molecule type" value="Genomic_DNA"/>
</dbReference>
<evidence type="ECO:0000256" key="5">
    <source>
        <dbReference type="ARBA" id="ARBA00007383"/>
    </source>
</evidence>
<dbReference type="CDD" id="cd07182">
    <property type="entry name" value="RNase_HII_bacteria_HII_like"/>
    <property type="match status" value="1"/>
</dbReference>
<dbReference type="NCBIfam" id="NF000594">
    <property type="entry name" value="PRK00015.1-1"/>
    <property type="match status" value="1"/>
</dbReference>
<evidence type="ECO:0000256" key="6">
    <source>
        <dbReference type="ARBA" id="ARBA00012180"/>
    </source>
</evidence>
<dbReference type="InterPro" id="IPR012337">
    <property type="entry name" value="RNaseH-like_sf"/>
</dbReference>
<comment type="cofactor">
    <cofactor evidence="2">
        <name>Mg(2+)</name>
        <dbReference type="ChEBI" id="CHEBI:18420"/>
    </cofactor>
</comment>
<dbReference type="NCBIfam" id="NF000595">
    <property type="entry name" value="PRK00015.1-3"/>
    <property type="match status" value="1"/>
</dbReference>
<dbReference type="PROSITE" id="PS51975">
    <property type="entry name" value="RNASE_H_2"/>
    <property type="match status" value="1"/>
</dbReference>
<dbReference type="PANTHER" id="PTHR10954:SF18">
    <property type="entry name" value="RIBONUCLEASE HII"/>
    <property type="match status" value="1"/>
</dbReference>
<feature type="binding site" evidence="14 15">
    <location>
        <position position="171"/>
    </location>
    <ligand>
        <name>a divalent metal cation</name>
        <dbReference type="ChEBI" id="CHEBI:60240"/>
    </ligand>
</feature>
<dbReference type="Pfam" id="PF01351">
    <property type="entry name" value="RNase_HII"/>
    <property type="match status" value="1"/>
</dbReference>
<evidence type="ECO:0000256" key="7">
    <source>
        <dbReference type="ARBA" id="ARBA00019179"/>
    </source>
</evidence>
<evidence type="ECO:0000256" key="4">
    <source>
        <dbReference type="ARBA" id="ARBA00004496"/>
    </source>
</evidence>
<keyword evidence="8 14" id="KW-0963">Cytoplasm</keyword>
<evidence type="ECO:0000256" key="13">
    <source>
        <dbReference type="ARBA" id="ARBA00023211"/>
    </source>
</evidence>
<comment type="cofactor">
    <cofactor evidence="14 15">
        <name>Mn(2+)</name>
        <dbReference type="ChEBI" id="CHEBI:29035"/>
    </cofactor>
    <cofactor evidence="14 15">
        <name>Mg(2+)</name>
        <dbReference type="ChEBI" id="CHEBI:18420"/>
    </cofactor>
    <text evidence="14 15">Manganese or magnesium. Binds 1 divalent metal ion per monomer in the absence of substrate. May bind a second metal ion after substrate binding.</text>
</comment>
<dbReference type="Gene3D" id="3.30.420.10">
    <property type="entry name" value="Ribonuclease H-like superfamily/Ribonuclease H"/>
    <property type="match status" value="1"/>
</dbReference>
<name>A0ABT7E8I6_9FIRM</name>
<dbReference type="SUPFAM" id="SSF53098">
    <property type="entry name" value="Ribonuclease H-like"/>
    <property type="match status" value="1"/>
</dbReference>
<keyword evidence="9 14" id="KW-0540">Nuclease</keyword>
<evidence type="ECO:0000313" key="18">
    <source>
        <dbReference type="EMBL" id="MDK2563233.1"/>
    </source>
</evidence>
<keyword evidence="12 14" id="KW-0378">Hydrolase</keyword>
<evidence type="ECO:0000256" key="16">
    <source>
        <dbReference type="RuleBase" id="RU003515"/>
    </source>
</evidence>
<dbReference type="InterPro" id="IPR024567">
    <property type="entry name" value="RNase_HII/HIII_dom"/>
</dbReference>
<dbReference type="InterPro" id="IPR036397">
    <property type="entry name" value="RNaseH_sf"/>
</dbReference>
<sequence length="255" mass="28801">MKDKNVKEIKEIIDNLSSDKYLEYIDILRLDERKSVQNIAVKMAKKLDSIRREDERLEAINIFENEGYNKGYMYIGGIDEAGRGPLAGPVVAAVVIFKPNTKIEGVNDSKKLSESRRDELFDIIKDQALDYGIGIVNNEEIDKFNILNATYMAMKKAVNCLEKNPDYLLIDATTIPGVDIAQNPIIKGDLKSISIAAASILAKVTRDSIMYQYDEVYPGYGFKSHKGYGTKEHYEAIEKQGITPIHRKSFLKNIL</sequence>
<evidence type="ECO:0000256" key="14">
    <source>
        <dbReference type="HAMAP-Rule" id="MF_00052"/>
    </source>
</evidence>